<dbReference type="RefSeq" id="WP_086603719.1">
    <property type="nucleotide sequence ID" value="NZ_NGFN01000219.1"/>
</dbReference>
<keyword evidence="3" id="KW-1185">Reference proteome</keyword>
<dbReference type="EMBL" id="NGFN01000219">
    <property type="protein sequence ID" value="OUC98953.1"/>
    <property type="molecule type" value="Genomic_DNA"/>
</dbReference>
<keyword evidence="1" id="KW-1133">Transmembrane helix</keyword>
<protein>
    <submittedName>
        <fullName evidence="2">Uncharacterized protein</fullName>
    </submittedName>
</protein>
<evidence type="ECO:0000256" key="1">
    <source>
        <dbReference type="SAM" id="Phobius"/>
    </source>
</evidence>
<accession>A0A243RWQ4</accession>
<keyword evidence="1" id="KW-0472">Membrane</keyword>
<comment type="caution">
    <text evidence="2">The sequence shown here is derived from an EMBL/GenBank/DDBJ whole genome shotgun (WGS) entry which is preliminary data.</text>
</comment>
<proteinExistence type="predicted"/>
<sequence length="70" mass="7527">MTQPPPLPSDGHWQRALLIVIALLVGLLTGLAAGVLAVLLHATIRDAAKWAGATFMAVTMLLLKIRELMR</sequence>
<dbReference type="Proteomes" id="UP000195105">
    <property type="component" value="Unassembled WGS sequence"/>
</dbReference>
<feature type="transmembrane region" description="Helical" evidence="1">
    <location>
        <begin position="16"/>
        <end position="41"/>
    </location>
</feature>
<evidence type="ECO:0000313" key="3">
    <source>
        <dbReference type="Proteomes" id="UP000195105"/>
    </source>
</evidence>
<dbReference type="AlphaFoldDB" id="A0A243RWQ4"/>
<name>A0A243RWQ4_9ACTN</name>
<organism evidence="2 3">
    <name type="scientific">Streptomyces swartbergensis</name>
    <dbReference type="NCBI Taxonomy" id="487165"/>
    <lineage>
        <taxon>Bacteria</taxon>
        <taxon>Bacillati</taxon>
        <taxon>Actinomycetota</taxon>
        <taxon>Actinomycetes</taxon>
        <taxon>Kitasatosporales</taxon>
        <taxon>Streptomycetaceae</taxon>
        <taxon>Streptomyces</taxon>
    </lineage>
</organism>
<keyword evidence="1" id="KW-0812">Transmembrane</keyword>
<evidence type="ECO:0000313" key="2">
    <source>
        <dbReference type="EMBL" id="OUC98953.1"/>
    </source>
</evidence>
<reference evidence="2 3" key="1">
    <citation type="submission" date="2017-05" db="EMBL/GenBank/DDBJ databases">
        <title>Biotechnological potential of actinobacteria isolated from South African environments.</title>
        <authorList>
            <person name="Le Roes-Hill M."/>
            <person name="Prins A."/>
            <person name="Durrell K.A."/>
        </authorList>
    </citation>
    <scope>NUCLEOTIDE SEQUENCE [LARGE SCALE GENOMIC DNA]</scope>
    <source>
        <strain evidence="2 3">HMC13</strain>
    </source>
</reference>
<gene>
    <name evidence="2" type="ORF">CA983_28520</name>
</gene>